<evidence type="ECO:0008006" key="3">
    <source>
        <dbReference type="Google" id="ProtNLM"/>
    </source>
</evidence>
<dbReference type="Proteomes" id="UP001549313">
    <property type="component" value="Unassembled WGS sequence"/>
</dbReference>
<protein>
    <recommendedName>
        <fullName evidence="3">Magnesium transporter MgtE intracellular domain-containing protein</fullName>
    </recommendedName>
</protein>
<sequence length="111" mass="11940">MVFDLGKRRLRGAVADLSRLSPEDLEGVLDLMPPHDARIVKGLLEEWSGAASAPSASPPPAAPLSDWLAQRLAPGSAYPITDAVRETLSAFTPAPVESRRRVAPLRDGFLR</sequence>
<dbReference type="EMBL" id="JBEPTF010000001">
    <property type="protein sequence ID" value="MET4682560.1"/>
    <property type="molecule type" value="Genomic_DNA"/>
</dbReference>
<comment type="caution">
    <text evidence="1">The sequence shown here is derived from an EMBL/GenBank/DDBJ whole genome shotgun (WGS) entry which is preliminary data.</text>
</comment>
<proteinExistence type="predicted"/>
<dbReference type="RefSeq" id="WP_354087507.1">
    <property type="nucleotide sequence ID" value="NZ_JBEPTF010000001.1"/>
</dbReference>
<reference evidence="1 2" key="1">
    <citation type="submission" date="2024-06" db="EMBL/GenBank/DDBJ databases">
        <title>Sorghum-associated microbial communities from plants grown in Nebraska, USA.</title>
        <authorList>
            <person name="Schachtman D."/>
        </authorList>
    </citation>
    <scope>NUCLEOTIDE SEQUENCE [LARGE SCALE GENOMIC DNA]</scope>
    <source>
        <strain evidence="1 2">2814</strain>
    </source>
</reference>
<name>A0ABV2R9A2_9CAUL</name>
<keyword evidence="2" id="KW-1185">Reference proteome</keyword>
<evidence type="ECO:0000313" key="1">
    <source>
        <dbReference type="EMBL" id="MET4682560.1"/>
    </source>
</evidence>
<organism evidence="1 2">
    <name type="scientific">Brevundimonas faecalis</name>
    <dbReference type="NCBI Taxonomy" id="947378"/>
    <lineage>
        <taxon>Bacteria</taxon>
        <taxon>Pseudomonadati</taxon>
        <taxon>Pseudomonadota</taxon>
        <taxon>Alphaproteobacteria</taxon>
        <taxon>Caulobacterales</taxon>
        <taxon>Caulobacteraceae</taxon>
        <taxon>Brevundimonas</taxon>
    </lineage>
</organism>
<gene>
    <name evidence="1" type="ORF">ABIE19_000469</name>
</gene>
<evidence type="ECO:0000313" key="2">
    <source>
        <dbReference type="Proteomes" id="UP001549313"/>
    </source>
</evidence>
<accession>A0ABV2R9A2</accession>